<dbReference type="Gene3D" id="1.20.120.520">
    <property type="entry name" value="nmb1532 protein domain like"/>
    <property type="match status" value="1"/>
</dbReference>
<dbReference type="GO" id="GO:0005886">
    <property type="term" value="C:plasma membrane"/>
    <property type="evidence" value="ECO:0007669"/>
    <property type="project" value="TreeGrafter"/>
</dbReference>
<dbReference type="AlphaFoldDB" id="A0A560IBD7"/>
<protein>
    <submittedName>
        <fullName evidence="2">TAT (Twin-arginine translocation) pathway-exported protein</fullName>
    </submittedName>
</protein>
<dbReference type="EMBL" id="VITT01000012">
    <property type="protein sequence ID" value="TWB56323.1"/>
    <property type="molecule type" value="Genomic_DNA"/>
</dbReference>
<dbReference type="InterPro" id="IPR012312">
    <property type="entry name" value="Hemerythrin-like"/>
</dbReference>
<evidence type="ECO:0000313" key="2">
    <source>
        <dbReference type="EMBL" id="TWB56323.1"/>
    </source>
</evidence>
<dbReference type="PROSITE" id="PS51318">
    <property type="entry name" value="TAT"/>
    <property type="match status" value="1"/>
</dbReference>
<reference evidence="2 3" key="1">
    <citation type="submission" date="2019-06" db="EMBL/GenBank/DDBJ databases">
        <title>Genomic Encyclopedia of Type Strains, Phase IV (KMG-V): Genome sequencing to study the core and pangenomes of soil and plant-associated prokaryotes.</title>
        <authorList>
            <person name="Whitman W."/>
        </authorList>
    </citation>
    <scope>NUCLEOTIDE SEQUENCE [LARGE SCALE GENOMIC DNA]</scope>
    <source>
        <strain evidence="2 3">BR 11140</strain>
    </source>
</reference>
<feature type="domain" description="Hemerythrin-like" evidence="1">
    <location>
        <begin position="41"/>
        <end position="180"/>
    </location>
</feature>
<name>A0A560IBD7_9PROT</name>
<gene>
    <name evidence="2" type="ORF">FBZ92_112112</name>
</gene>
<proteinExistence type="predicted"/>
<dbReference type="Proteomes" id="UP000318050">
    <property type="component" value="Unassembled WGS sequence"/>
</dbReference>
<dbReference type="CDD" id="cd12108">
    <property type="entry name" value="Hr-like"/>
    <property type="match status" value="1"/>
</dbReference>
<comment type="caution">
    <text evidence="2">The sequence shown here is derived from an EMBL/GenBank/DDBJ whole genome shotgun (WGS) entry which is preliminary data.</text>
</comment>
<dbReference type="PANTHER" id="PTHR39966">
    <property type="entry name" value="BLL2471 PROTEIN-RELATED"/>
    <property type="match status" value="1"/>
</dbReference>
<dbReference type="PANTHER" id="PTHR39966:SF1">
    <property type="entry name" value="HEMERYTHRIN-LIKE DOMAIN-CONTAINING PROTEIN"/>
    <property type="match status" value="1"/>
</dbReference>
<dbReference type="Pfam" id="PF01814">
    <property type="entry name" value="Hemerythrin"/>
    <property type="match status" value="1"/>
</dbReference>
<organism evidence="2 3">
    <name type="scientific">Nitrospirillum amazonense</name>
    <dbReference type="NCBI Taxonomy" id="28077"/>
    <lineage>
        <taxon>Bacteria</taxon>
        <taxon>Pseudomonadati</taxon>
        <taxon>Pseudomonadota</taxon>
        <taxon>Alphaproteobacteria</taxon>
        <taxon>Rhodospirillales</taxon>
        <taxon>Azospirillaceae</taxon>
        <taxon>Nitrospirillum</taxon>
    </lineage>
</organism>
<accession>A0A560IBD7</accession>
<dbReference type="InterPro" id="IPR006311">
    <property type="entry name" value="TAT_signal"/>
</dbReference>
<evidence type="ECO:0000313" key="3">
    <source>
        <dbReference type="Proteomes" id="UP000318050"/>
    </source>
</evidence>
<sequence length="239" mass="25888">MDIMDQSRRSFLHAGSAVAAAGLALAGCGQGAGSEKDVGAVEDLMREHGVLRRALFAYTETAARLRGNDGAADSGTVDAGALKRAATLFRTFGEDYHERLLEEAHIFPAIRKLQGPVAAYPDVLTAQHQRGREITDYILGVTGKGAIGTADREPMARAMETLVRMYRVHAAHEDTVVFTAWKQALSGHELDEMGDKFEEIEHQQFGKDGFDDAVHQIADIEQALGLADIAQFTAPSPLR</sequence>
<evidence type="ECO:0000259" key="1">
    <source>
        <dbReference type="Pfam" id="PF01814"/>
    </source>
</evidence>